<feature type="compositionally biased region" description="Basic and acidic residues" evidence="1">
    <location>
        <begin position="60"/>
        <end position="74"/>
    </location>
</feature>
<reference evidence="2 3" key="1">
    <citation type="submission" date="2019-03" db="EMBL/GenBank/DDBJ databases">
        <title>First draft genome of Liparis tanakae, snailfish: a comprehensive survey of snailfish specific genes.</title>
        <authorList>
            <person name="Kim W."/>
            <person name="Song I."/>
            <person name="Jeong J.-H."/>
            <person name="Kim D."/>
            <person name="Kim S."/>
            <person name="Ryu S."/>
            <person name="Song J.Y."/>
            <person name="Lee S.K."/>
        </authorList>
    </citation>
    <scope>NUCLEOTIDE SEQUENCE [LARGE SCALE GENOMIC DNA]</scope>
    <source>
        <tissue evidence="2">Muscle</tissue>
    </source>
</reference>
<dbReference type="AlphaFoldDB" id="A0A4Z2JF52"/>
<feature type="compositionally biased region" description="Basic and acidic residues" evidence="1">
    <location>
        <begin position="109"/>
        <end position="145"/>
    </location>
</feature>
<gene>
    <name evidence="2" type="ORF">EYF80_000764</name>
</gene>
<keyword evidence="3" id="KW-1185">Reference proteome</keyword>
<proteinExistence type="predicted"/>
<sequence length="145" mass="15793">MGVMRGWLHGCRVHSSLCDEEKIASTAAAHCYRLSRAAGYFISPSYKKPSSGLASNVNKEVGRKSNSENRGHETDDSDTSTELWGEDVRRSIPGQMAGSHPVAPAIRVLPERKNTTEAKSPGKPERLEGKEERKEGEGGREEGEG</sequence>
<dbReference type="Proteomes" id="UP000314294">
    <property type="component" value="Unassembled WGS sequence"/>
</dbReference>
<dbReference type="EMBL" id="SRLO01000003">
    <property type="protein sequence ID" value="TNN88886.1"/>
    <property type="molecule type" value="Genomic_DNA"/>
</dbReference>
<evidence type="ECO:0000313" key="2">
    <source>
        <dbReference type="EMBL" id="TNN88886.1"/>
    </source>
</evidence>
<organism evidence="2 3">
    <name type="scientific">Liparis tanakae</name>
    <name type="common">Tanaka's snailfish</name>
    <dbReference type="NCBI Taxonomy" id="230148"/>
    <lineage>
        <taxon>Eukaryota</taxon>
        <taxon>Metazoa</taxon>
        <taxon>Chordata</taxon>
        <taxon>Craniata</taxon>
        <taxon>Vertebrata</taxon>
        <taxon>Euteleostomi</taxon>
        <taxon>Actinopterygii</taxon>
        <taxon>Neopterygii</taxon>
        <taxon>Teleostei</taxon>
        <taxon>Neoteleostei</taxon>
        <taxon>Acanthomorphata</taxon>
        <taxon>Eupercaria</taxon>
        <taxon>Perciformes</taxon>
        <taxon>Cottioidei</taxon>
        <taxon>Cottales</taxon>
        <taxon>Liparidae</taxon>
        <taxon>Liparis</taxon>
    </lineage>
</organism>
<protein>
    <submittedName>
        <fullName evidence="2">Uncharacterized protein</fullName>
    </submittedName>
</protein>
<feature type="region of interest" description="Disordered" evidence="1">
    <location>
        <begin position="45"/>
        <end position="145"/>
    </location>
</feature>
<comment type="caution">
    <text evidence="2">The sequence shown here is derived from an EMBL/GenBank/DDBJ whole genome shotgun (WGS) entry which is preliminary data.</text>
</comment>
<name>A0A4Z2JF52_9TELE</name>
<accession>A0A4Z2JF52</accession>
<evidence type="ECO:0000313" key="3">
    <source>
        <dbReference type="Proteomes" id="UP000314294"/>
    </source>
</evidence>
<evidence type="ECO:0000256" key="1">
    <source>
        <dbReference type="SAM" id="MobiDB-lite"/>
    </source>
</evidence>